<reference evidence="5 6" key="1">
    <citation type="submission" date="2018-08" db="EMBL/GenBank/DDBJ databases">
        <title>Parvularcula sp. SM1705, isolated from surface water of the South Sea China.</title>
        <authorList>
            <person name="Sun L."/>
        </authorList>
    </citation>
    <scope>NUCLEOTIDE SEQUENCE [LARGE SCALE GENOMIC DNA]</scope>
    <source>
        <strain evidence="5 6">SM1705</strain>
    </source>
</reference>
<dbReference type="EMBL" id="QUQO01000002">
    <property type="protein sequence ID" value="RFB01739.1"/>
    <property type="molecule type" value="Genomic_DNA"/>
</dbReference>
<dbReference type="InParanoid" id="A0A371R8H8"/>
<comment type="similarity">
    <text evidence="3">Belongs to the SmpB family.</text>
</comment>
<comment type="caution">
    <text evidence="5">The sequence shown here is derived from an EMBL/GenBank/DDBJ whole genome shotgun (WGS) entry which is preliminary data.</text>
</comment>
<evidence type="ECO:0000313" key="5">
    <source>
        <dbReference type="EMBL" id="RFB01739.1"/>
    </source>
</evidence>
<dbReference type="GO" id="GO:0070930">
    <property type="term" value="P:trans-translation-dependent protein tagging"/>
    <property type="evidence" value="ECO:0007669"/>
    <property type="project" value="TreeGrafter"/>
</dbReference>
<dbReference type="PANTHER" id="PTHR30308">
    <property type="entry name" value="TMRNA-BINDING COMPONENT OF TRANS-TRANSLATION TAGGING COMPLEX"/>
    <property type="match status" value="1"/>
</dbReference>
<dbReference type="InterPro" id="IPR000037">
    <property type="entry name" value="SsrA-bd_prot"/>
</dbReference>
<dbReference type="NCBIfam" id="NF003843">
    <property type="entry name" value="PRK05422.1"/>
    <property type="match status" value="1"/>
</dbReference>
<dbReference type="Gene3D" id="2.40.280.10">
    <property type="match status" value="1"/>
</dbReference>
<dbReference type="InterPro" id="IPR023620">
    <property type="entry name" value="SmpB"/>
</dbReference>
<dbReference type="PANTHER" id="PTHR30308:SF2">
    <property type="entry name" value="SSRA-BINDING PROTEIN"/>
    <property type="match status" value="1"/>
</dbReference>
<dbReference type="InterPro" id="IPR020081">
    <property type="entry name" value="SsrA-bd_prot_CS"/>
</dbReference>
<dbReference type="Pfam" id="PF01668">
    <property type="entry name" value="SmpB"/>
    <property type="match status" value="1"/>
</dbReference>
<proteinExistence type="inferred from homology"/>
<comment type="subcellular location">
    <subcellularLocation>
        <location evidence="3">Cytoplasm</location>
    </subcellularLocation>
    <text evidence="3">The tmRNA-SmpB complex associates with stalled 70S ribosomes.</text>
</comment>
<dbReference type="HAMAP" id="MF_00023">
    <property type="entry name" value="SmpB"/>
    <property type="match status" value="1"/>
</dbReference>
<sequence>MAPPKKKKNEPGRKVIAENRKARFEYHINETFEAGIVLSGTEVKALREGQANIAESYCAPEAGPNGTEIWLVNANIPEYSAGNRENHTPKRPRKLLLSRKEIGVLTGGVERKGFTVVPLKLYFNDRGMAKLEIALAEGKKLHDKRDTQKERDWGRQKQRLLRERG</sequence>
<dbReference type="FunCoup" id="A0A371R8H8">
    <property type="interactions" value="453"/>
</dbReference>
<dbReference type="OrthoDB" id="9805462at2"/>
<name>A0A371R8H8_9PROT</name>
<dbReference type="SUPFAM" id="SSF74982">
    <property type="entry name" value="Small protein B (SmpB)"/>
    <property type="match status" value="1"/>
</dbReference>
<keyword evidence="6" id="KW-1185">Reference proteome</keyword>
<evidence type="ECO:0000256" key="3">
    <source>
        <dbReference type="HAMAP-Rule" id="MF_00023"/>
    </source>
</evidence>
<dbReference type="GO" id="GO:0070929">
    <property type="term" value="P:trans-translation"/>
    <property type="evidence" value="ECO:0007669"/>
    <property type="project" value="UniProtKB-UniRule"/>
</dbReference>
<dbReference type="NCBIfam" id="TIGR00086">
    <property type="entry name" value="smpB"/>
    <property type="match status" value="1"/>
</dbReference>
<keyword evidence="1 3" id="KW-0963">Cytoplasm</keyword>
<gene>
    <name evidence="3 5" type="primary">smpB</name>
    <name evidence="5" type="ORF">DX908_15840</name>
</gene>
<dbReference type="Proteomes" id="UP000264589">
    <property type="component" value="Unassembled WGS sequence"/>
</dbReference>
<dbReference type="GO" id="GO:0003723">
    <property type="term" value="F:RNA binding"/>
    <property type="evidence" value="ECO:0007669"/>
    <property type="project" value="UniProtKB-UniRule"/>
</dbReference>
<organism evidence="5 6">
    <name type="scientific">Parvularcula marina</name>
    <dbReference type="NCBI Taxonomy" id="2292771"/>
    <lineage>
        <taxon>Bacteria</taxon>
        <taxon>Pseudomonadati</taxon>
        <taxon>Pseudomonadota</taxon>
        <taxon>Alphaproteobacteria</taxon>
        <taxon>Parvularculales</taxon>
        <taxon>Parvularculaceae</taxon>
        <taxon>Parvularcula</taxon>
    </lineage>
</organism>
<dbReference type="CDD" id="cd09294">
    <property type="entry name" value="SmpB"/>
    <property type="match status" value="1"/>
</dbReference>
<dbReference type="PROSITE" id="PS01317">
    <property type="entry name" value="SSRP"/>
    <property type="match status" value="1"/>
</dbReference>
<dbReference type="RefSeq" id="WP_116393454.1">
    <property type="nucleotide sequence ID" value="NZ_CAXQPM010000024.1"/>
</dbReference>
<protein>
    <recommendedName>
        <fullName evidence="3">SsrA-binding protein</fullName>
    </recommendedName>
    <alternativeName>
        <fullName evidence="3">Small protein B</fullName>
    </alternativeName>
</protein>
<evidence type="ECO:0000256" key="4">
    <source>
        <dbReference type="SAM" id="MobiDB-lite"/>
    </source>
</evidence>
<keyword evidence="2 3" id="KW-0694">RNA-binding</keyword>
<dbReference type="AlphaFoldDB" id="A0A371R8H8"/>
<evidence type="ECO:0000256" key="2">
    <source>
        <dbReference type="ARBA" id="ARBA00022884"/>
    </source>
</evidence>
<evidence type="ECO:0000313" key="6">
    <source>
        <dbReference type="Proteomes" id="UP000264589"/>
    </source>
</evidence>
<evidence type="ECO:0000256" key="1">
    <source>
        <dbReference type="ARBA" id="ARBA00022490"/>
    </source>
</evidence>
<feature type="region of interest" description="Disordered" evidence="4">
    <location>
        <begin position="139"/>
        <end position="165"/>
    </location>
</feature>
<accession>A0A371R8H8</accession>
<comment type="function">
    <text evidence="3">Required for rescue of stalled ribosomes mediated by trans-translation. Binds to transfer-messenger RNA (tmRNA), required for stable association of tmRNA with ribosomes. tmRNA and SmpB together mimic tRNA shape, replacing the anticodon stem-loop with SmpB. tmRNA is encoded by the ssrA gene; the 2 termini fold to resemble tRNA(Ala) and it encodes a 'tag peptide', a short internal open reading frame. During trans-translation Ala-aminoacylated tmRNA acts like a tRNA, entering the A-site of stalled ribosomes, displacing the stalled mRNA. The ribosome then switches to translate the ORF on the tmRNA; the nascent peptide is terminated with the 'tag peptide' encoded by the tmRNA and targeted for degradation. The ribosome is freed to recommence translation, which seems to be the essential function of trans-translation.</text>
</comment>
<dbReference type="GO" id="GO:0005829">
    <property type="term" value="C:cytosol"/>
    <property type="evidence" value="ECO:0007669"/>
    <property type="project" value="TreeGrafter"/>
</dbReference>